<feature type="transmembrane region" description="Helical" evidence="9">
    <location>
        <begin position="126"/>
        <end position="150"/>
    </location>
</feature>
<dbReference type="InterPro" id="IPR007498">
    <property type="entry name" value="PqiA-like"/>
</dbReference>
<evidence type="ECO:0000313" key="10">
    <source>
        <dbReference type="EMBL" id="OWT53461.1"/>
    </source>
</evidence>
<keyword evidence="7 9" id="KW-0472">Membrane</keyword>
<feature type="region of interest" description="Disordered" evidence="8">
    <location>
        <begin position="440"/>
        <end position="461"/>
    </location>
</feature>
<dbReference type="Proteomes" id="UP000214603">
    <property type="component" value="Unassembled WGS sequence"/>
</dbReference>
<feature type="transmembrane region" description="Helical" evidence="9">
    <location>
        <begin position="77"/>
        <end position="98"/>
    </location>
</feature>
<evidence type="ECO:0000256" key="9">
    <source>
        <dbReference type="SAM" id="Phobius"/>
    </source>
</evidence>
<evidence type="ECO:0000256" key="6">
    <source>
        <dbReference type="ARBA" id="ARBA00022989"/>
    </source>
</evidence>
<feature type="transmembrane region" description="Helical" evidence="9">
    <location>
        <begin position="203"/>
        <end position="221"/>
    </location>
</feature>
<dbReference type="OrthoDB" id="9800207at2"/>
<organism evidence="10 11">
    <name type="scientific">Candidimonas nitroreducens</name>
    <dbReference type="NCBI Taxonomy" id="683354"/>
    <lineage>
        <taxon>Bacteria</taxon>
        <taxon>Pseudomonadati</taxon>
        <taxon>Pseudomonadota</taxon>
        <taxon>Betaproteobacteria</taxon>
        <taxon>Burkholderiales</taxon>
        <taxon>Alcaligenaceae</taxon>
        <taxon>Candidimonas</taxon>
    </lineage>
</organism>
<dbReference type="EMBL" id="NJIH01000021">
    <property type="protein sequence ID" value="OWT53461.1"/>
    <property type="molecule type" value="Genomic_DNA"/>
</dbReference>
<keyword evidence="6 9" id="KW-1133">Transmembrane helix</keyword>
<accession>A0A225M1M8</accession>
<evidence type="ECO:0000256" key="8">
    <source>
        <dbReference type="SAM" id="MobiDB-lite"/>
    </source>
</evidence>
<reference evidence="11" key="1">
    <citation type="submission" date="2017-06" db="EMBL/GenBank/DDBJ databases">
        <title>Herbaspirillum phytohormonus sp. nov., isolated from the root nodule of Robinia pseudoacacia in lead-zinc mine.</title>
        <authorList>
            <person name="Fan M."/>
            <person name="Lin Y."/>
        </authorList>
    </citation>
    <scope>NUCLEOTIDE SEQUENCE [LARGE SCALE GENOMIC DNA]</scope>
    <source>
        <strain evidence="11">SC-089</strain>
    </source>
</reference>
<feature type="compositionally biased region" description="Basic and acidic residues" evidence="8">
    <location>
        <begin position="451"/>
        <end position="461"/>
    </location>
</feature>
<comment type="similarity">
    <text evidence="2">Belongs to the PqiA family.</text>
</comment>
<keyword evidence="3" id="KW-1003">Cell membrane</keyword>
<feature type="transmembrane region" description="Helical" evidence="9">
    <location>
        <begin position="380"/>
        <end position="401"/>
    </location>
</feature>
<evidence type="ECO:0000256" key="2">
    <source>
        <dbReference type="ARBA" id="ARBA00007555"/>
    </source>
</evidence>
<feature type="transmembrane region" description="Helical" evidence="9">
    <location>
        <begin position="334"/>
        <end position="359"/>
    </location>
</feature>
<dbReference type="PANTHER" id="PTHR30462:SF3">
    <property type="entry name" value="INTERMEMBRANE TRANSPORT PROTEIN PQIA"/>
    <property type="match status" value="1"/>
</dbReference>
<feature type="transmembrane region" description="Helical" evidence="9">
    <location>
        <begin position="171"/>
        <end position="191"/>
    </location>
</feature>
<keyword evidence="11" id="KW-1185">Reference proteome</keyword>
<evidence type="ECO:0000256" key="5">
    <source>
        <dbReference type="ARBA" id="ARBA00022692"/>
    </source>
</evidence>
<feature type="transmembrane region" description="Helical" evidence="9">
    <location>
        <begin position="413"/>
        <end position="430"/>
    </location>
</feature>
<dbReference type="GO" id="GO:0005886">
    <property type="term" value="C:plasma membrane"/>
    <property type="evidence" value="ECO:0007669"/>
    <property type="project" value="UniProtKB-SubCell"/>
</dbReference>
<name>A0A225M1M8_9BURK</name>
<keyword evidence="5 9" id="KW-0812">Transmembrane</keyword>
<evidence type="ECO:0000313" key="11">
    <source>
        <dbReference type="Proteomes" id="UP000214603"/>
    </source>
</evidence>
<comment type="caution">
    <text evidence="10">The sequence shown here is derived from an EMBL/GenBank/DDBJ whole genome shotgun (WGS) entry which is preliminary data.</text>
</comment>
<sequence>MRAQGAEPQTLRAAGQDAATRIAHRLQTGHAGRPRPLIACPQCACLHERAPIPVGAQARCRRCDHVLYRRSHLSPSGWVAVTLTALIVFALANFFPIATLKLSGMTLEATLPDAIMLTWEQGHEAVAIMTGLFGFALPLAQLLFLLWALLELCRGRLPSDFGHGMRVLAAMPAWSMVPVLMLGILVAIVKLSSLATLSTGPGLWAFAVLTVLMTSLTRAGARYLWHEAEDAGLVEASGAALAEGLPVAACESCGCVQSLPQDGAAARCRRCGAAVHLRKPIMASRAWAYVAGATILYFPANLLPVMLLRTPAGTSAHTILGGVIELWQLGSWDLAIVVFVASIVVPMTKLFALAFLLLHRRWQGAEAQRQRTRLYEFVEFIGQWSMLDVFVVILLSSMANFPGFSQITAGPGAASFGLVVVLTMLGAMSYDPRSGWDAREAARGTHPSANDAHHEAIRETA</sequence>
<proteinExistence type="inferred from homology"/>
<dbReference type="NCBIfam" id="TIGR00155">
    <property type="entry name" value="pqiA_fam"/>
    <property type="match status" value="1"/>
</dbReference>
<dbReference type="InterPro" id="IPR051800">
    <property type="entry name" value="PqiA-PqiB_transport"/>
</dbReference>
<evidence type="ECO:0000256" key="7">
    <source>
        <dbReference type="ARBA" id="ARBA00023136"/>
    </source>
</evidence>
<evidence type="ECO:0000256" key="1">
    <source>
        <dbReference type="ARBA" id="ARBA00004429"/>
    </source>
</evidence>
<evidence type="ECO:0000256" key="3">
    <source>
        <dbReference type="ARBA" id="ARBA00022475"/>
    </source>
</evidence>
<dbReference type="PANTHER" id="PTHR30462">
    <property type="entry name" value="INTERMEMBRANE TRANSPORT PROTEIN PQIB-RELATED"/>
    <property type="match status" value="1"/>
</dbReference>
<protein>
    <submittedName>
        <fullName evidence="10">Paraquat-inducible membrane protein A</fullName>
    </submittedName>
</protein>
<dbReference type="Pfam" id="PF04403">
    <property type="entry name" value="PqiA"/>
    <property type="match status" value="2"/>
</dbReference>
<gene>
    <name evidence="10" type="ORF">CEY11_24575</name>
</gene>
<feature type="transmembrane region" description="Helical" evidence="9">
    <location>
        <begin position="286"/>
        <end position="307"/>
    </location>
</feature>
<dbReference type="AlphaFoldDB" id="A0A225M1M8"/>
<comment type="subcellular location">
    <subcellularLocation>
        <location evidence="1">Cell inner membrane</location>
        <topology evidence="1">Multi-pass membrane protein</topology>
    </subcellularLocation>
</comment>
<keyword evidence="4" id="KW-0997">Cell inner membrane</keyword>
<dbReference type="InterPro" id="IPR005219">
    <property type="entry name" value="PqiA-like_proteobact"/>
</dbReference>
<evidence type="ECO:0000256" key="4">
    <source>
        <dbReference type="ARBA" id="ARBA00022519"/>
    </source>
</evidence>